<dbReference type="InterPro" id="IPR011706">
    <property type="entry name" value="Cu-oxidase_C"/>
</dbReference>
<feature type="region of interest" description="Disordered" evidence="8">
    <location>
        <begin position="627"/>
        <end position="704"/>
    </location>
</feature>
<feature type="domain" description="Plastocyanin-like" evidence="12">
    <location>
        <begin position="103"/>
        <end position="212"/>
    </location>
</feature>
<feature type="compositionally biased region" description="Low complexity" evidence="8">
    <location>
        <begin position="22"/>
        <end position="47"/>
    </location>
</feature>
<evidence type="ECO:0000256" key="6">
    <source>
        <dbReference type="ARBA" id="ARBA00023180"/>
    </source>
</evidence>
<evidence type="ECO:0000259" key="11">
    <source>
        <dbReference type="Pfam" id="PF07731"/>
    </source>
</evidence>
<organism evidence="13 14">
    <name type="scientific">Saitozyma podzolica</name>
    <dbReference type="NCBI Taxonomy" id="1890683"/>
    <lineage>
        <taxon>Eukaryota</taxon>
        <taxon>Fungi</taxon>
        <taxon>Dikarya</taxon>
        <taxon>Basidiomycota</taxon>
        <taxon>Agaricomycotina</taxon>
        <taxon>Tremellomycetes</taxon>
        <taxon>Tremellales</taxon>
        <taxon>Trimorphomycetaceae</taxon>
        <taxon>Saitozyma</taxon>
    </lineage>
</organism>
<evidence type="ECO:0000256" key="2">
    <source>
        <dbReference type="ARBA" id="ARBA00010609"/>
    </source>
</evidence>
<gene>
    <name evidence="13" type="primary">LCC2_2</name>
    <name evidence="13" type="ORF">EHS25_003793</name>
</gene>
<name>A0A427Y3J4_9TREE</name>
<keyword evidence="4" id="KW-0186">Copper</keyword>
<evidence type="ECO:0000256" key="9">
    <source>
        <dbReference type="SAM" id="SignalP"/>
    </source>
</evidence>
<evidence type="ECO:0000259" key="12">
    <source>
        <dbReference type="Pfam" id="PF07732"/>
    </source>
</evidence>
<reference evidence="13 14" key="1">
    <citation type="submission" date="2018-11" db="EMBL/GenBank/DDBJ databases">
        <title>Genome sequence of Saitozyma podzolica DSM 27192.</title>
        <authorList>
            <person name="Aliyu H."/>
            <person name="Gorte O."/>
            <person name="Ochsenreither K."/>
        </authorList>
    </citation>
    <scope>NUCLEOTIDE SEQUENCE [LARGE SCALE GENOMIC DNA]</scope>
    <source>
        <strain evidence="13 14">DSM 27192</strain>
    </source>
</reference>
<keyword evidence="3" id="KW-0964">Secreted</keyword>
<comment type="similarity">
    <text evidence="2">Belongs to the multicopper oxidase family.</text>
</comment>
<evidence type="ECO:0000256" key="3">
    <source>
        <dbReference type="ARBA" id="ARBA00022512"/>
    </source>
</evidence>
<keyword evidence="5" id="KW-1015">Disulfide bond</keyword>
<sequence>MIPFKLLLAPLILCAITTAKTTSHPTTSSAPAAAASSSPSSAAGAAAGPPPAPTPSKIAQPPVPNAGLTNNPSIYTLSPTFQITSVPTTREFWWDLEAVGGAPDGYSRLVYAVNGQYPGPLIEANEGDTIIVHVTNHLDVGQGIHWHGITQNGSPWMDGVPGVSQCVIAPNGGTFTYNFTVSNQYGSYWWHAHYSNTLADGLVGGLIIHSPNDPLKLGQDFDEERVLYVSDWVDVTSEAVVDALLTLGTFDGSVVPPQGDAILINGVGRTNCTYSELRHKSTCCDPDYPVIEVPSSKRIRFRVINTGAHAVYGISIDNHALEVVEVDDTAVWGPTIHEIRISPGQRYSFIVNTDQGKDGAEFWLRAQAVVKGLAVFRYSGGISWGEPSTRAWPDLEADSIPCVDMDVNYTLTPRDAKDAPSKALQTQVLSSERGNFVSVNGVPFGGQGFNNISFQNQINYPLLEQVEDGHAIDGKLVANVAFTEIGGGDIIINNLDNVIAHPFHLHGGTFWILGRGTGNITAKEAGKLKLNTHNPLRRDTLQMNLGEWALLRIVTDNPGVWPLHCHIGWHLSEGKLAAIVVQPDAVKGLYKPPAWSGTGRPDILPCRFEQVKGDVYGADSIVTHLEPQTMTNHRRQQPRSSLSPPSWDPEREMQLHCDCGNRVEVRDDTRAPEDYEGSSKPRHYGRGQGGKDTASHEGYTMRSS</sequence>
<feature type="compositionally biased region" description="Basic and acidic residues" evidence="8">
    <location>
        <begin position="648"/>
        <end position="679"/>
    </location>
</feature>
<comment type="subcellular location">
    <subcellularLocation>
        <location evidence="1">Secreted</location>
        <location evidence="1">Cell wall</location>
    </subcellularLocation>
</comment>
<accession>A0A427Y3J4</accession>
<dbReference type="InterPro" id="IPR045087">
    <property type="entry name" value="Cu-oxidase_fam"/>
</dbReference>
<feature type="domain" description="Plastocyanin-like" evidence="10">
    <location>
        <begin position="224"/>
        <end position="379"/>
    </location>
</feature>
<evidence type="ECO:0000256" key="4">
    <source>
        <dbReference type="ARBA" id="ARBA00023008"/>
    </source>
</evidence>
<dbReference type="AlphaFoldDB" id="A0A427Y3J4"/>
<dbReference type="PANTHER" id="PTHR11709">
    <property type="entry name" value="MULTI-COPPER OXIDASE"/>
    <property type="match status" value="1"/>
</dbReference>
<dbReference type="GO" id="GO:0005507">
    <property type="term" value="F:copper ion binding"/>
    <property type="evidence" value="ECO:0007669"/>
    <property type="project" value="InterPro"/>
</dbReference>
<keyword evidence="6" id="KW-0325">Glycoprotein</keyword>
<evidence type="ECO:0000256" key="7">
    <source>
        <dbReference type="ARBA" id="ARBA00055106"/>
    </source>
</evidence>
<dbReference type="EMBL" id="RSCD01000019">
    <property type="protein sequence ID" value="RSH85653.1"/>
    <property type="molecule type" value="Genomic_DNA"/>
</dbReference>
<dbReference type="InterPro" id="IPR001117">
    <property type="entry name" value="Cu-oxidase_2nd"/>
</dbReference>
<dbReference type="STRING" id="1890683.A0A427Y3J4"/>
<comment type="caution">
    <text evidence="13">The sequence shown here is derived from an EMBL/GenBank/DDBJ whole genome shotgun (WGS) entry which is preliminary data.</text>
</comment>
<dbReference type="InterPro" id="IPR011707">
    <property type="entry name" value="Cu-oxidase-like_N"/>
</dbReference>
<dbReference type="Pfam" id="PF07732">
    <property type="entry name" value="Cu-oxidase_3"/>
    <property type="match status" value="1"/>
</dbReference>
<evidence type="ECO:0000259" key="10">
    <source>
        <dbReference type="Pfam" id="PF00394"/>
    </source>
</evidence>
<feature type="region of interest" description="Disordered" evidence="8">
    <location>
        <begin position="22"/>
        <end position="65"/>
    </location>
</feature>
<keyword evidence="3" id="KW-0134">Cell wall</keyword>
<keyword evidence="9" id="KW-0732">Signal</keyword>
<comment type="function">
    <text evidence="7">Laccase that catalyzes the oxidation of certain aromatic compounds, including L-dopa, to quinones, which then polymerize to melanin. Able to oxidize a wide variety of aromatic diphenol and diamino groups in the ortho, meta, and para positions but not monophenolic groups such as in phenol, tyramine, or tyrosine. Plays an important role in virulence. Plays a role in dissemination to extrapulmonary sites but is not involved in pulmonary growth or in elicitation of cellular immune responses in the lung.</text>
</comment>
<dbReference type="GO" id="GO:0016491">
    <property type="term" value="F:oxidoreductase activity"/>
    <property type="evidence" value="ECO:0007669"/>
    <property type="project" value="InterPro"/>
</dbReference>
<dbReference type="Gene3D" id="2.60.40.420">
    <property type="entry name" value="Cupredoxins - blue copper proteins"/>
    <property type="match status" value="3"/>
</dbReference>
<dbReference type="PANTHER" id="PTHR11709:SF414">
    <property type="entry name" value="ADR239WP"/>
    <property type="match status" value="1"/>
</dbReference>
<evidence type="ECO:0000256" key="8">
    <source>
        <dbReference type="SAM" id="MobiDB-lite"/>
    </source>
</evidence>
<feature type="domain" description="Plastocyanin-like" evidence="11">
    <location>
        <begin position="490"/>
        <end position="584"/>
    </location>
</feature>
<dbReference type="Pfam" id="PF00394">
    <property type="entry name" value="Cu-oxidase"/>
    <property type="match status" value="1"/>
</dbReference>
<feature type="chain" id="PRO_5019561340" evidence="9">
    <location>
        <begin position="20"/>
        <end position="704"/>
    </location>
</feature>
<dbReference type="Proteomes" id="UP000279259">
    <property type="component" value="Unassembled WGS sequence"/>
</dbReference>
<evidence type="ECO:0000256" key="1">
    <source>
        <dbReference type="ARBA" id="ARBA00004191"/>
    </source>
</evidence>
<evidence type="ECO:0000313" key="13">
    <source>
        <dbReference type="EMBL" id="RSH85653.1"/>
    </source>
</evidence>
<proteinExistence type="inferred from homology"/>
<dbReference type="CDD" id="cd13857">
    <property type="entry name" value="CuRO_1_Diphenol_Ox"/>
    <property type="match status" value="1"/>
</dbReference>
<dbReference type="InterPro" id="IPR008972">
    <property type="entry name" value="Cupredoxin"/>
</dbReference>
<dbReference type="Pfam" id="PF07731">
    <property type="entry name" value="Cu-oxidase_2"/>
    <property type="match status" value="1"/>
</dbReference>
<dbReference type="FunFam" id="2.60.40.420:FF:000045">
    <property type="entry name" value="Laccase 2"/>
    <property type="match status" value="1"/>
</dbReference>
<dbReference type="SUPFAM" id="SSF49503">
    <property type="entry name" value="Cupredoxins"/>
    <property type="match status" value="3"/>
</dbReference>
<protein>
    <submittedName>
        <fullName evidence="13">Laccase, multicopper oxidase, benzenediol:oxygen oxidorectuctase</fullName>
    </submittedName>
</protein>
<dbReference type="OrthoDB" id="2121828at2759"/>
<feature type="signal peptide" evidence="9">
    <location>
        <begin position="1"/>
        <end position="19"/>
    </location>
</feature>
<evidence type="ECO:0000256" key="5">
    <source>
        <dbReference type="ARBA" id="ARBA00023157"/>
    </source>
</evidence>
<keyword evidence="14" id="KW-1185">Reference proteome</keyword>
<evidence type="ECO:0000313" key="14">
    <source>
        <dbReference type="Proteomes" id="UP000279259"/>
    </source>
</evidence>